<evidence type="ECO:0000256" key="1">
    <source>
        <dbReference type="SAM" id="Phobius"/>
    </source>
</evidence>
<sequence>MPRYHNSPSETDSYGFEYSTVETNINRDEINDCKFPAFPARTKNKVVRRATTGAIWFGLVVLASLIGIAVVAIVLFAVKTDNNGFDQNSSEYALYKNSMFKDCYNVPPPVVNNCTAIESILRLGQDDIVAQNFGYVSKLNIFDSTNSETRKSSYDWCEVVSCFNEFKIVPSSPRPSAFWATTIAAYTKAAMIFLFALWQLRKLQKALYSNRRNPCKKIEWDVWGIMAWDVVSAVWWWIDFGRHLNNPTEFPAPGMLSWVSLWKYGYLISFHPYNCAIEHAPTTAWVTKWTLYTLAVVQWIASVYIWKASADTVSKYPTYECLASQISAAPGTSTCSVDQICSRELLFHAYHFAFSNEVMDVKDPNLGVFVVFIFLTLGFFSRVYMLNFFALVESGFHMERFKKAKQEMYKYDFGYAGSIGLSAFISIIFGALTAAGAIMAFQNGREAAVAVDWACQTVHVTLSPWRYYFDVQYQIPLRAVKMWFNV</sequence>
<dbReference type="OrthoDB" id="5429468at2759"/>
<evidence type="ECO:0000313" key="2">
    <source>
        <dbReference type="EMBL" id="OGE53541.1"/>
    </source>
</evidence>
<name>A0A1F5LKT5_PENAI</name>
<keyword evidence="1" id="KW-0472">Membrane</keyword>
<protein>
    <submittedName>
        <fullName evidence="2">Uncharacterized protein</fullName>
    </submittedName>
</protein>
<reference evidence="2 3" key="1">
    <citation type="journal article" date="2016" name="Sci. Rep.">
        <title>Penicillium arizonense, a new, genome sequenced fungal species, reveals a high chemical diversity in secreted metabolites.</title>
        <authorList>
            <person name="Grijseels S."/>
            <person name="Nielsen J.C."/>
            <person name="Randelovic M."/>
            <person name="Nielsen J."/>
            <person name="Nielsen K.F."/>
            <person name="Workman M."/>
            <person name="Frisvad J.C."/>
        </authorList>
    </citation>
    <scope>NUCLEOTIDE SEQUENCE [LARGE SCALE GENOMIC DNA]</scope>
    <source>
        <strain evidence="2 3">CBS 141311</strain>
    </source>
</reference>
<dbReference type="EMBL" id="LXJU01000007">
    <property type="protein sequence ID" value="OGE53541.1"/>
    <property type="molecule type" value="Genomic_DNA"/>
</dbReference>
<dbReference type="AlphaFoldDB" id="A0A1F5LKT5"/>
<feature type="transmembrane region" description="Helical" evidence="1">
    <location>
        <begin position="220"/>
        <end position="238"/>
    </location>
</feature>
<keyword evidence="1" id="KW-1133">Transmembrane helix</keyword>
<feature type="transmembrane region" description="Helical" evidence="1">
    <location>
        <begin position="413"/>
        <end position="441"/>
    </location>
</feature>
<keyword evidence="1" id="KW-0812">Transmembrane</keyword>
<feature type="transmembrane region" description="Helical" evidence="1">
    <location>
        <begin position="289"/>
        <end position="306"/>
    </location>
</feature>
<keyword evidence="3" id="KW-1185">Reference proteome</keyword>
<dbReference type="Proteomes" id="UP000177622">
    <property type="component" value="Unassembled WGS sequence"/>
</dbReference>
<organism evidence="2 3">
    <name type="scientific">Penicillium arizonense</name>
    <dbReference type="NCBI Taxonomy" id="1835702"/>
    <lineage>
        <taxon>Eukaryota</taxon>
        <taxon>Fungi</taxon>
        <taxon>Dikarya</taxon>
        <taxon>Ascomycota</taxon>
        <taxon>Pezizomycotina</taxon>
        <taxon>Eurotiomycetes</taxon>
        <taxon>Eurotiomycetidae</taxon>
        <taxon>Eurotiales</taxon>
        <taxon>Aspergillaceae</taxon>
        <taxon>Penicillium</taxon>
    </lineage>
</organism>
<dbReference type="RefSeq" id="XP_022488979.1">
    <property type="nucleotide sequence ID" value="XM_022630925.1"/>
</dbReference>
<comment type="caution">
    <text evidence="2">The sequence shown here is derived from an EMBL/GenBank/DDBJ whole genome shotgun (WGS) entry which is preliminary data.</text>
</comment>
<feature type="transmembrane region" description="Helical" evidence="1">
    <location>
        <begin position="366"/>
        <end position="392"/>
    </location>
</feature>
<gene>
    <name evidence="2" type="ORF">PENARI_c007G04984</name>
</gene>
<feature type="transmembrane region" description="Helical" evidence="1">
    <location>
        <begin position="177"/>
        <end position="200"/>
    </location>
</feature>
<feature type="transmembrane region" description="Helical" evidence="1">
    <location>
        <begin position="250"/>
        <end position="268"/>
    </location>
</feature>
<dbReference type="GeneID" id="34575659"/>
<proteinExistence type="predicted"/>
<evidence type="ECO:0000313" key="3">
    <source>
        <dbReference type="Proteomes" id="UP000177622"/>
    </source>
</evidence>
<accession>A0A1F5LKT5</accession>
<feature type="transmembrane region" description="Helical" evidence="1">
    <location>
        <begin position="53"/>
        <end position="78"/>
    </location>
</feature>